<dbReference type="GO" id="GO:0005886">
    <property type="term" value="C:plasma membrane"/>
    <property type="evidence" value="ECO:0007669"/>
    <property type="project" value="UniProtKB-SubCell"/>
</dbReference>
<dbReference type="PRINTS" id="PR00162">
    <property type="entry name" value="RIESKE"/>
</dbReference>
<dbReference type="InterPro" id="IPR017941">
    <property type="entry name" value="Rieske_2Fe-2S"/>
</dbReference>
<keyword evidence="15" id="KW-0408">Iron</keyword>
<evidence type="ECO:0000256" key="4">
    <source>
        <dbReference type="ARBA" id="ARBA00011649"/>
    </source>
</evidence>
<keyword evidence="7 20" id="KW-0813">Transport</keyword>
<dbReference type="InterPro" id="IPR036922">
    <property type="entry name" value="Rieske_2Fe-2S_sf"/>
</dbReference>
<dbReference type="GO" id="GO:0008121">
    <property type="term" value="F:quinol-cytochrome-c reductase activity"/>
    <property type="evidence" value="ECO:0007669"/>
    <property type="project" value="UniProtKB-EC"/>
</dbReference>
<dbReference type="SUPFAM" id="SSF50022">
    <property type="entry name" value="ISP domain"/>
    <property type="match status" value="1"/>
</dbReference>
<keyword evidence="9" id="KW-0812">Transmembrane</keyword>
<dbReference type="NCBIfam" id="TIGR01416">
    <property type="entry name" value="Rieske_proteo"/>
    <property type="match status" value="1"/>
</dbReference>
<evidence type="ECO:0000256" key="15">
    <source>
        <dbReference type="ARBA" id="ARBA00023004"/>
    </source>
</evidence>
<dbReference type="Proteomes" id="UP000059847">
    <property type="component" value="Chromosome"/>
</dbReference>
<evidence type="ECO:0000256" key="14">
    <source>
        <dbReference type="ARBA" id="ARBA00022989"/>
    </source>
</evidence>
<evidence type="ECO:0000256" key="8">
    <source>
        <dbReference type="ARBA" id="ARBA00022475"/>
    </source>
</evidence>
<protein>
    <recommendedName>
        <fullName evidence="6 20">Ubiquinol-cytochrome c reductase iron-sulfur subunit</fullName>
        <ecNumber evidence="5 20">7.1.1.8</ecNumber>
    </recommendedName>
</protein>
<organism evidence="23 24">
    <name type="scientific">Psychrobacter urativorans</name>
    <dbReference type="NCBI Taxonomy" id="45610"/>
    <lineage>
        <taxon>Bacteria</taxon>
        <taxon>Pseudomonadati</taxon>
        <taxon>Pseudomonadota</taxon>
        <taxon>Gammaproteobacteria</taxon>
        <taxon>Moraxellales</taxon>
        <taxon>Moraxellaceae</taxon>
        <taxon>Psychrobacter</taxon>
    </lineage>
</organism>
<evidence type="ECO:0000256" key="12">
    <source>
        <dbReference type="ARBA" id="ARBA00022967"/>
    </source>
</evidence>
<comment type="miscellaneous">
    <text evidence="20">The Rieske protein is a high potential 2Fe-2S protein.</text>
</comment>
<evidence type="ECO:0000256" key="9">
    <source>
        <dbReference type="ARBA" id="ARBA00022692"/>
    </source>
</evidence>
<comment type="cofactor">
    <cofactor evidence="20">
        <name>[2Fe-2S] cluster</name>
        <dbReference type="ChEBI" id="CHEBI:190135"/>
    </cofactor>
    <text evidence="20">Binds 1 [2Fe-2S] cluster per subunit.</text>
</comment>
<keyword evidence="13 20" id="KW-0249">Electron transport</keyword>
<proteinExistence type="inferred from homology"/>
<dbReference type="InterPro" id="IPR006311">
    <property type="entry name" value="TAT_signal"/>
</dbReference>
<dbReference type="RefSeq" id="WP_062533477.1">
    <property type="nucleotide sequence ID" value="NZ_CP012678.1"/>
</dbReference>
<dbReference type="AlphaFoldDB" id="A0A0M4TBK7"/>
<dbReference type="Gene3D" id="1.20.5.510">
    <property type="entry name" value="Single helix bin"/>
    <property type="match status" value="1"/>
</dbReference>
<evidence type="ECO:0000256" key="16">
    <source>
        <dbReference type="ARBA" id="ARBA00023014"/>
    </source>
</evidence>
<keyword evidence="16" id="KW-0411">Iron-sulfur</keyword>
<evidence type="ECO:0000256" key="1">
    <source>
        <dbReference type="ARBA" id="ARBA00002444"/>
    </source>
</evidence>
<keyword evidence="11" id="KW-0479">Metal-binding</keyword>
<sequence length="194" mass="20513">MSHAEGVNVQRRRVLIASTAAIGAVGVAAVATPFVRSWYPSAKAEAAGAAVTQDIGSIEDGQMIVVKYRGKPIYVVKRTEDMLKSLESVKPLLSDPDSAESLQPEYCTNPTRSLEPSILVVEGVCTHLGCAPNYRPDVGAADLGGNNWYGGFFCPCHGSKYDLAGRVFSGVPAPLNLPIPDYSMDGTILTVGEA</sequence>
<keyword evidence="24" id="KW-1185">Reference proteome</keyword>
<evidence type="ECO:0000256" key="7">
    <source>
        <dbReference type="ARBA" id="ARBA00022448"/>
    </source>
</evidence>
<evidence type="ECO:0000256" key="3">
    <source>
        <dbReference type="ARBA" id="ARBA00010651"/>
    </source>
</evidence>
<comment type="function">
    <text evidence="1">Component of the ubiquinol-cytochrome c reductase complex (complex III or cytochrome b-c1 complex), which is a respiratory chain that generates an electrochemical potential coupled to ATP synthesis.</text>
</comment>
<keyword evidence="14" id="KW-1133">Transmembrane helix</keyword>
<evidence type="ECO:0000256" key="13">
    <source>
        <dbReference type="ARBA" id="ARBA00022982"/>
    </source>
</evidence>
<keyword evidence="10" id="KW-0001">2Fe-2S</keyword>
<accession>A0A0M4TBK7</accession>
<dbReference type="InterPro" id="IPR014349">
    <property type="entry name" value="Rieske_Fe-S_prot"/>
</dbReference>
<dbReference type="GO" id="GO:0051537">
    <property type="term" value="F:2 iron, 2 sulfur cluster binding"/>
    <property type="evidence" value="ECO:0007669"/>
    <property type="project" value="UniProtKB-KW"/>
</dbReference>
<evidence type="ECO:0000256" key="21">
    <source>
        <dbReference type="RuleBase" id="RU004497"/>
    </source>
</evidence>
<evidence type="ECO:0000256" key="19">
    <source>
        <dbReference type="ARBA" id="ARBA00029351"/>
    </source>
</evidence>
<evidence type="ECO:0000256" key="5">
    <source>
        <dbReference type="ARBA" id="ARBA00012951"/>
    </source>
</evidence>
<dbReference type="PANTHER" id="PTHR10134">
    <property type="entry name" value="CYTOCHROME B-C1 COMPLEX SUBUNIT RIESKE, MITOCHONDRIAL"/>
    <property type="match status" value="1"/>
</dbReference>
<keyword evidence="18" id="KW-1015">Disulfide bond</keyword>
<dbReference type="GO" id="GO:0046872">
    <property type="term" value="F:metal ion binding"/>
    <property type="evidence" value="ECO:0007669"/>
    <property type="project" value="UniProtKB-KW"/>
</dbReference>
<reference evidence="23 24" key="1">
    <citation type="submission" date="2015-09" db="EMBL/GenBank/DDBJ databases">
        <title>Complete genome of Psychrobacter urativorans R10.10B.</title>
        <authorList>
            <person name="See-Too W.S."/>
            <person name="Chan K.G."/>
        </authorList>
    </citation>
    <scope>NUCLEOTIDE SEQUENCE [LARGE SCALE GENOMIC DNA]</scope>
    <source>
        <strain evidence="23 24">R10.10B</strain>
    </source>
</reference>
<dbReference type="Pfam" id="PF10399">
    <property type="entry name" value="UCR_Fe-S_N"/>
    <property type="match status" value="1"/>
</dbReference>
<dbReference type="Pfam" id="PF00355">
    <property type="entry name" value="Rieske"/>
    <property type="match status" value="1"/>
</dbReference>
<evidence type="ECO:0000256" key="18">
    <source>
        <dbReference type="ARBA" id="ARBA00023157"/>
    </source>
</evidence>
<gene>
    <name evidence="23" type="ORF">AOC03_02655</name>
</gene>
<dbReference type="KEGG" id="pur:AOC03_02655"/>
<dbReference type="PROSITE" id="PS51296">
    <property type="entry name" value="RIESKE"/>
    <property type="match status" value="1"/>
</dbReference>
<dbReference type="OrthoDB" id="9767869at2"/>
<dbReference type="InterPro" id="IPR006317">
    <property type="entry name" value="Ubiquinol_cyt_c_Rdtase_Fe-S-su"/>
</dbReference>
<dbReference type="Gene3D" id="2.102.10.10">
    <property type="entry name" value="Rieske [2Fe-2S] iron-sulphur domain"/>
    <property type="match status" value="1"/>
</dbReference>
<comment type="similarity">
    <text evidence="3">Belongs to the Rieske iron-sulfur protein family.</text>
</comment>
<comment type="catalytic activity">
    <reaction evidence="19 20">
        <text>a quinol + 2 Fe(III)-[cytochrome c](out) = a quinone + 2 Fe(II)-[cytochrome c](out) + 2 H(+)(out)</text>
        <dbReference type="Rhea" id="RHEA:11484"/>
        <dbReference type="Rhea" id="RHEA-COMP:10350"/>
        <dbReference type="Rhea" id="RHEA-COMP:14399"/>
        <dbReference type="ChEBI" id="CHEBI:15378"/>
        <dbReference type="ChEBI" id="CHEBI:24646"/>
        <dbReference type="ChEBI" id="CHEBI:29033"/>
        <dbReference type="ChEBI" id="CHEBI:29034"/>
        <dbReference type="ChEBI" id="CHEBI:132124"/>
        <dbReference type="EC" id="7.1.1.8"/>
    </reaction>
</comment>
<evidence type="ECO:0000259" key="22">
    <source>
        <dbReference type="PROSITE" id="PS51296"/>
    </source>
</evidence>
<evidence type="ECO:0000256" key="17">
    <source>
        <dbReference type="ARBA" id="ARBA00023136"/>
    </source>
</evidence>
<dbReference type="InterPro" id="IPR005805">
    <property type="entry name" value="Rieske_Fe-S_prot_C"/>
</dbReference>
<dbReference type="InterPro" id="IPR019470">
    <property type="entry name" value="Ubiq_cytC_Rdtase_Fe-S_su_TAT"/>
</dbReference>
<comment type="subcellular location">
    <subcellularLocation>
        <location evidence="2">Cell membrane</location>
        <topology evidence="2">Single-pass membrane protein</topology>
    </subcellularLocation>
</comment>
<dbReference type="CDD" id="cd03470">
    <property type="entry name" value="Rieske_cytochrome_bc1"/>
    <property type="match status" value="1"/>
</dbReference>
<dbReference type="EMBL" id="CP012678">
    <property type="protein sequence ID" value="ALF59082.1"/>
    <property type="molecule type" value="Genomic_DNA"/>
</dbReference>
<evidence type="ECO:0000256" key="11">
    <source>
        <dbReference type="ARBA" id="ARBA00022723"/>
    </source>
</evidence>
<keyword evidence="12" id="KW-1278">Translocase</keyword>
<evidence type="ECO:0000256" key="6">
    <source>
        <dbReference type="ARBA" id="ARBA00019816"/>
    </source>
</evidence>
<feature type="domain" description="Rieske" evidence="22">
    <location>
        <begin position="89"/>
        <end position="191"/>
    </location>
</feature>
<comment type="subunit">
    <text evidence="4 21">The main subunits of complex b-c1 are: cytochrome b, cytochrome c1 and the Rieske protein.</text>
</comment>
<evidence type="ECO:0000313" key="23">
    <source>
        <dbReference type="EMBL" id="ALF59082.1"/>
    </source>
</evidence>
<dbReference type="PROSITE" id="PS51318">
    <property type="entry name" value="TAT"/>
    <property type="match status" value="1"/>
</dbReference>
<keyword evidence="17" id="KW-0472">Membrane</keyword>
<evidence type="ECO:0000256" key="20">
    <source>
        <dbReference type="RuleBase" id="RU004494"/>
    </source>
</evidence>
<keyword evidence="8" id="KW-1003">Cell membrane</keyword>
<dbReference type="EC" id="7.1.1.8" evidence="5 20"/>
<evidence type="ECO:0000256" key="10">
    <source>
        <dbReference type="ARBA" id="ARBA00022714"/>
    </source>
</evidence>
<dbReference type="STRING" id="45610.AOC03_02655"/>
<name>A0A0M4TBK7_9GAMM</name>
<evidence type="ECO:0000256" key="2">
    <source>
        <dbReference type="ARBA" id="ARBA00004162"/>
    </source>
</evidence>
<evidence type="ECO:0000313" key="24">
    <source>
        <dbReference type="Proteomes" id="UP000059847"/>
    </source>
</evidence>